<protein>
    <recommendedName>
        <fullName evidence="3">Blue-light-activated histidine kinase</fullName>
        <ecNumber evidence="2">2.7.13.3</ecNumber>
    </recommendedName>
</protein>
<evidence type="ECO:0000256" key="5">
    <source>
        <dbReference type="ARBA" id="ARBA00022553"/>
    </source>
</evidence>
<keyword evidence="15" id="KW-0843">Virulence</keyword>
<reference evidence="20" key="2">
    <citation type="submission" date="2021-08" db="EMBL/GenBank/DDBJ databases">
        <authorList>
            <person name="Tani A."/>
            <person name="Ola A."/>
            <person name="Ogura Y."/>
            <person name="Katsura K."/>
            <person name="Hayashi T."/>
        </authorList>
    </citation>
    <scope>NUCLEOTIDE SEQUENCE</scope>
    <source>
        <strain evidence="20">NBRC 15686</strain>
    </source>
</reference>
<evidence type="ECO:0000259" key="19">
    <source>
        <dbReference type="PROSITE" id="PS50113"/>
    </source>
</evidence>
<keyword evidence="6" id="KW-0716">Sensory transduction</keyword>
<dbReference type="CDD" id="cd00130">
    <property type="entry name" value="PAS"/>
    <property type="match status" value="2"/>
</dbReference>
<dbReference type="InterPro" id="IPR013655">
    <property type="entry name" value="PAS_fold_3"/>
</dbReference>
<dbReference type="RefSeq" id="WP_238225079.1">
    <property type="nucleotide sequence ID" value="NZ_BAAADH010000024.1"/>
</dbReference>
<comment type="catalytic activity">
    <reaction evidence="1">
        <text>ATP + protein L-histidine = ADP + protein N-phospho-L-histidine.</text>
        <dbReference type="EC" id="2.7.13.3"/>
    </reaction>
</comment>
<dbReference type="Proteomes" id="UP001055039">
    <property type="component" value="Unassembled WGS sequence"/>
</dbReference>
<dbReference type="SUPFAM" id="SSF55781">
    <property type="entry name" value="GAF domain-like"/>
    <property type="match status" value="3"/>
</dbReference>
<dbReference type="SMART" id="SM00086">
    <property type="entry name" value="PAC"/>
    <property type="match status" value="2"/>
</dbReference>
<evidence type="ECO:0000256" key="7">
    <source>
        <dbReference type="ARBA" id="ARBA00022630"/>
    </source>
</evidence>
<evidence type="ECO:0000259" key="18">
    <source>
        <dbReference type="PROSITE" id="PS50112"/>
    </source>
</evidence>
<sequence length="1255" mass="139118">MGAKTDPPERPSSPGTANRLTREDDWAETPLGPIETWPVSLRSAAGLVNDLGAPAALAWGPALTALCNDAFRTLVGPVPVGRAFPALARTGHDAQRLDLLLRRAGSGEAITAAGLVLGPKPSGAGLTLCLSPVRGPGGGAAGVLVLVTGATVTEGRCQAPLRVGEATDSPLFQTKGQGFCELEFERDEEGRAVDFRFVALNPACERLIGLPAALARGRRAREVMPDLDPWWVQTYERIAAAGMPARLEHTDTPKGRWFEVSVYPQANDRLLVLYEDVTKRKAAETALRDREERHAFLLALSDAMRTLTEPATIQNEACRLLGERLEVDRAYYVAIDEAAGTARIAWDHLRGGARSIAGEHRIADFAWSVDILRRGQCHVVADTQTSTAVPPAHRPALAALGITACLGAPLIKNGRLVGALCVTQAIPRDWTETDVGLLRDVAERIWSAVQRGRAEADIRRKNAVLEGINRIFREALAARTEEELGRVCLAVAEDVTQSAFSFMGEINHGSGQFDEVSISDRGWHHFAIDDPAFPKGVPPKGLKLHGLYGRVLKDGSSLIANDPQTHPDRIGTPKGHPPLKAFLGVPLKRDGQTVGMIGLGNREGGFRPEDREAAEALAPAILQALLSRRTADTLRDSEERFRNLTELVPSFLWHMDREGKITVANQQWYDYTGLTPDQVQDGGWLAALHPDDQDETWQVFGEALATGRALERQQRIRRRDGTYRWFLIRHAPARDAEDRIGRWFGAATDIHDQYLAAEHLRAEEARHAFLLDLADRLQGQTDPVATLRVAVETLGPHLGLSRAGYARVYADGEILERQVRYSAVEEPHLGPLRIRDFGESFRDRCHRGETIIVNDTNALRNPEFYRKVDIGSLVAVPLVRDGQLRALFFLDDRKPRAWSRAEVALAEDVAARTWDAAERAQAETELRASEARQRALVEGIPQLVWRADQDGGWSWASPQWHAYTGQTEAESGGSGWLDALHPDDRTRAQEAWNGTDPTSALTVDYRIRHAAEDRYRWFQNRALPVRGESGIVEWFGTSTDIDDLRRLQEQQGVMVAELQHRTRNLITVVRSLAEQTMAGSTSMEVFRSRFYGRLAVLSRVQGLLSRSTLEPITLHTLISTELDALGAWEAAERIVLKGPPVRLRKATVQTFALALHELATNARKYGALADRAGRLSVTWQTYTEGERARLILYWHETGFERSAEETIPQRRGYGRELIEKALPYSLDARTRYELSETTLHCTIDLPLTERHKPSR</sequence>
<evidence type="ECO:0000256" key="13">
    <source>
        <dbReference type="ARBA" id="ARBA00022840"/>
    </source>
</evidence>
<dbReference type="Pfam" id="PF07536">
    <property type="entry name" value="HWE_HK"/>
    <property type="match status" value="1"/>
</dbReference>
<dbReference type="EMBL" id="BPRC01000009">
    <property type="protein sequence ID" value="GJE65658.1"/>
    <property type="molecule type" value="Genomic_DNA"/>
</dbReference>
<keyword evidence="7" id="KW-0285">Flavoprotein</keyword>
<evidence type="ECO:0000313" key="21">
    <source>
        <dbReference type="Proteomes" id="UP001055039"/>
    </source>
</evidence>
<dbReference type="SMART" id="SM00091">
    <property type="entry name" value="PAS"/>
    <property type="match status" value="3"/>
</dbReference>
<dbReference type="Gene3D" id="3.30.450.20">
    <property type="entry name" value="PAS domain"/>
    <property type="match status" value="3"/>
</dbReference>
<keyword evidence="14" id="KW-0157">Chromophore</keyword>
<evidence type="ECO:0000256" key="8">
    <source>
        <dbReference type="ARBA" id="ARBA00022643"/>
    </source>
</evidence>
<evidence type="ECO:0000256" key="6">
    <source>
        <dbReference type="ARBA" id="ARBA00022606"/>
    </source>
</evidence>
<organism evidence="20 21">
    <name type="scientific">Methylorubrum aminovorans</name>
    <dbReference type="NCBI Taxonomy" id="269069"/>
    <lineage>
        <taxon>Bacteria</taxon>
        <taxon>Pseudomonadati</taxon>
        <taxon>Pseudomonadota</taxon>
        <taxon>Alphaproteobacteria</taxon>
        <taxon>Hyphomicrobiales</taxon>
        <taxon>Methylobacteriaceae</taxon>
        <taxon>Methylorubrum</taxon>
    </lineage>
</organism>
<feature type="domain" description="PAC" evidence="19">
    <location>
        <begin position="710"/>
        <end position="762"/>
    </location>
</feature>
<evidence type="ECO:0000256" key="10">
    <source>
        <dbReference type="ARBA" id="ARBA00022737"/>
    </source>
</evidence>
<name>A0ABQ4UF92_9HYPH</name>
<dbReference type="PROSITE" id="PS50112">
    <property type="entry name" value="PAS"/>
    <property type="match status" value="2"/>
</dbReference>
<dbReference type="InterPro" id="IPR003018">
    <property type="entry name" value="GAF"/>
</dbReference>
<keyword evidence="13" id="KW-0067">ATP-binding</keyword>
<evidence type="ECO:0000256" key="12">
    <source>
        <dbReference type="ARBA" id="ARBA00022777"/>
    </source>
</evidence>
<dbReference type="PROSITE" id="PS50113">
    <property type="entry name" value="PAC"/>
    <property type="match status" value="2"/>
</dbReference>
<reference evidence="20" key="1">
    <citation type="journal article" date="2021" name="Front. Microbiol.">
        <title>Comprehensive Comparative Genomics and Phenotyping of Methylobacterium Species.</title>
        <authorList>
            <person name="Alessa O."/>
            <person name="Ogura Y."/>
            <person name="Fujitani Y."/>
            <person name="Takami H."/>
            <person name="Hayashi T."/>
            <person name="Sahin N."/>
            <person name="Tani A."/>
        </authorList>
    </citation>
    <scope>NUCLEOTIDE SEQUENCE</scope>
    <source>
        <strain evidence="20">NBRC 15686</strain>
    </source>
</reference>
<keyword evidence="4" id="KW-0600">Photoreceptor protein</keyword>
<feature type="domain" description="PAC" evidence="19">
    <location>
        <begin position="1001"/>
        <end position="1053"/>
    </location>
</feature>
<evidence type="ECO:0000256" key="15">
    <source>
        <dbReference type="ARBA" id="ARBA00023026"/>
    </source>
</evidence>
<keyword evidence="12" id="KW-0418">Kinase</keyword>
<dbReference type="InterPro" id="IPR013656">
    <property type="entry name" value="PAS_4"/>
</dbReference>
<evidence type="ECO:0000256" key="11">
    <source>
        <dbReference type="ARBA" id="ARBA00022741"/>
    </source>
</evidence>
<dbReference type="EC" id="2.7.13.3" evidence="2"/>
<evidence type="ECO:0000256" key="14">
    <source>
        <dbReference type="ARBA" id="ARBA00022991"/>
    </source>
</evidence>
<keyword evidence="10" id="KW-0677">Repeat</keyword>
<evidence type="ECO:0000313" key="20">
    <source>
        <dbReference type="EMBL" id="GJE65658.1"/>
    </source>
</evidence>
<dbReference type="PANTHER" id="PTHR41523">
    <property type="entry name" value="TWO-COMPONENT SYSTEM SENSOR PROTEIN"/>
    <property type="match status" value="1"/>
</dbReference>
<comment type="caution">
    <text evidence="20">The sequence shown here is derived from an EMBL/GenBank/DDBJ whole genome shotgun (WGS) entry which is preliminary data.</text>
</comment>
<dbReference type="Pfam" id="PF08448">
    <property type="entry name" value="PAS_4"/>
    <property type="match status" value="1"/>
</dbReference>
<dbReference type="NCBIfam" id="TIGR00229">
    <property type="entry name" value="sensory_box"/>
    <property type="match status" value="2"/>
</dbReference>
<dbReference type="SUPFAM" id="SSF55785">
    <property type="entry name" value="PYP-like sensor domain (PAS domain)"/>
    <property type="match status" value="3"/>
</dbReference>
<dbReference type="SMART" id="SM00065">
    <property type="entry name" value="GAF"/>
    <property type="match status" value="3"/>
</dbReference>
<feature type="domain" description="PAS" evidence="18">
    <location>
        <begin position="637"/>
        <end position="707"/>
    </location>
</feature>
<dbReference type="InterPro" id="IPR000014">
    <property type="entry name" value="PAS"/>
</dbReference>
<evidence type="ECO:0000256" key="4">
    <source>
        <dbReference type="ARBA" id="ARBA00022543"/>
    </source>
</evidence>
<dbReference type="InterPro" id="IPR036890">
    <property type="entry name" value="HATPase_C_sf"/>
</dbReference>
<keyword evidence="5" id="KW-0597">Phosphoprotein</keyword>
<accession>A0ABQ4UF92</accession>
<dbReference type="InterPro" id="IPR000700">
    <property type="entry name" value="PAS-assoc_C"/>
</dbReference>
<proteinExistence type="predicted"/>
<keyword evidence="21" id="KW-1185">Reference proteome</keyword>
<keyword evidence="11" id="KW-0547">Nucleotide-binding</keyword>
<keyword evidence="9" id="KW-0808">Transferase</keyword>
<dbReference type="Pfam" id="PF01590">
    <property type="entry name" value="GAF"/>
    <property type="match status" value="2"/>
</dbReference>
<dbReference type="InterPro" id="IPR035965">
    <property type="entry name" value="PAS-like_dom_sf"/>
</dbReference>
<evidence type="ECO:0000256" key="3">
    <source>
        <dbReference type="ARBA" id="ARBA00021740"/>
    </source>
</evidence>
<evidence type="ECO:0000256" key="9">
    <source>
        <dbReference type="ARBA" id="ARBA00022679"/>
    </source>
</evidence>
<dbReference type="PANTHER" id="PTHR41523:SF8">
    <property type="entry name" value="ETHYLENE RESPONSE SENSOR PROTEIN"/>
    <property type="match status" value="1"/>
</dbReference>
<feature type="domain" description="PAS" evidence="18">
    <location>
        <begin position="929"/>
        <end position="990"/>
    </location>
</feature>
<dbReference type="InterPro" id="IPR001610">
    <property type="entry name" value="PAC"/>
</dbReference>
<dbReference type="Pfam" id="PF08447">
    <property type="entry name" value="PAS_3"/>
    <property type="match status" value="2"/>
</dbReference>
<keyword evidence="16" id="KW-0675">Receptor</keyword>
<gene>
    <name evidence="20" type="ORF">LNAOJCKE_2869</name>
</gene>
<evidence type="ECO:0000256" key="17">
    <source>
        <dbReference type="SAM" id="MobiDB-lite"/>
    </source>
</evidence>
<evidence type="ECO:0000256" key="1">
    <source>
        <dbReference type="ARBA" id="ARBA00000085"/>
    </source>
</evidence>
<dbReference type="InterPro" id="IPR011102">
    <property type="entry name" value="Sig_transdc_His_kinase_HWE"/>
</dbReference>
<dbReference type="Gene3D" id="3.30.450.40">
    <property type="match status" value="3"/>
</dbReference>
<evidence type="ECO:0000256" key="2">
    <source>
        <dbReference type="ARBA" id="ARBA00012438"/>
    </source>
</evidence>
<dbReference type="InterPro" id="IPR029016">
    <property type="entry name" value="GAF-like_dom_sf"/>
</dbReference>
<dbReference type="Pfam" id="PF13185">
    <property type="entry name" value="GAF_2"/>
    <property type="match status" value="1"/>
</dbReference>
<keyword evidence="8" id="KW-0288">FMN</keyword>
<dbReference type="SMART" id="SM00911">
    <property type="entry name" value="HWE_HK"/>
    <property type="match status" value="1"/>
</dbReference>
<feature type="region of interest" description="Disordered" evidence="17">
    <location>
        <begin position="1"/>
        <end position="32"/>
    </location>
</feature>
<evidence type="ECO:0000256" key="16">
    <source>
        <dbReference type="ARBA" id="ARBA00023170"/>
    </source>
</evidence>
<dbReference type="Gene3D" id="3.30.565.10">
    <property type="entry name" value="Histidine kinase-like ATPase, C-terminal domain"/>
    <property type="match status" value="1"/>
</dbReference>